<sequence length="97" mass="11067">IKDVELASKLEREQYFGKRARLTGRDNSYREGNRKPVVQYGLSGHLSEVQGEQRVILVRVKGHFHRDCPNVDQRARSSVVRPQGIITAPPRGDQARM</sequence>
<organism evidence="1 2">
    <name type="scientific">Datura stramonium</name>
    <name type="common">Jimsonweed</name>
    <name type="synonym">Common thornapple</name>
    <dbReference type="NCBI Taxonomy" id="4076"/>
    <lineage>
        <taxon>Eukaryota</taxon>
        <taxon>Viridiplantae</taxon>
        <taxon>Streptophyta</taxon>
        <taxon>Embryophyta</taxon>
        <taxon>Tracheophyta</taxon>
        <taxon>Spermatophyta</taxon>
        <taxon>Magnoliopsida</taxon>
        <taxon>eudicotyledons</taxon>
        <taxon>Gunneridae</taxon>
        <taxon>Pentapetalae</taxon>
        <taxon>asterids</taxon>
        <taxon>lamiids</taxon>
        <taxon>Solanales</taxon>
        <taxon>Solanaceae</taxon>
        <taxon>Solanoideae</taxon>
        <taxon>Datureae</taxon>
        <taxon>Datura</taxon>
    </lineage>
</organism>
<keyword evidence="2" id="KW-1185">Reference proteome</keyword>
<evidence type="ECO:0000313" key="1">
    <source>
        <dbReference type="EMBL" id="MCE3216158.1"/>
    </source>
</evidence>
<reference evidence="1 2" key="1">
    <citation type="journal article" date="2021" name="BMC Genomics">
        <title>Datura genome reveals duplications of psychoactive alkaloid biosynthetic genes and high mutation rate following tissue culture.</title>
        <authorList>
            <person name="Rajewski A."/>
            <person name="Carter-House D."/>
            <person name="Stajich J."/>
            <person name="Litt A."/>
        </authorList>
    </citation>
    <scope>NUCLEOTIDE SEQUENCE [LARGE SCALE GENOMIC DNA]</scope>
    <source>
        <strain evidence="1">AR-01</strain>
    </source>
</reference>
<dbReference type="EMBL" id="JACEIK010012491">
    <property type="protein sequence ID" value="MCE3216158.1"/>
    <property type="molecule type" value="Genomic_DNA"/>
</dbReference>
<comment type="caution">
    <text evidence="1">The sequence shown here is derived from an EMBL/GenBank/DDBJ whole genome shotgun (WGS) entry which is preliminary data.</text>
</comment>
<gene>
    <name evidence="1" type="ORF">HAX54_005136</name>
</gene>
<proteinExistence type="predicted"/>
<dbReference type="Proteomes" id="UP000823775">
    <property type="component" value="Unassembled WGS sequence"/>
</dbReference>
<accession>A0ABS8WY96</accession>
<feature type="non-terminal residue" evidence="1">
    <location>
        <position position="97"/>
    </location>
</feature>
<feature type="non-terminal residue" evidence="1">
    <location>
        <position position="1"/>
    </location>
</feature>
<name>A0ABS8WY96_DATST</name>
<protein>
    <submittedName>
        <fullName evidence="1">Uncharacterized protein</fullName>
    </submittedName>
</protein>
<evidence type="ECO:0000313" key="2">
    <source>
        <dbReference type="Proteomes" id="UP000823775"/>
    </source>
</evidence>